<dbReference type="Pfam" id="PF00665">
    <property type="entry name" value="rve"/>
    <property type="match status" value="1"/>
</dbReference>
<dbReference type="InterPro" id="IPR012337">
    <property type="entry name" value="RNaseH-like_sf"/>
</dbReference>
<dbReference type="PANTHER" id="PTHR46889:SF4">
    <property type="entry name" value="TRANSPOSASE INSO FOR INSERTION SEQUENCE ELEMENT IS911B-RELATED"/>
    <property type="match status" value="1"/>
</dbReference>
<reference evidence="2 3" key="1">
    <citation type="submission" date="2019-05" db="EMBL/GenBank/DDBJ databases">
        <authorList>
            <person name="Qu J.-H."/>
        </authorList>
    </citation>
    <scope>NUCLEOTIDE SEQUENCE [LARGE SCALE GENOMIC DNA]</scope>
    <source>
        <strain evidence="2 3">NS28</strain>
    </source>
</reference>
<organism evidence="2 3">
    <name type="scientific">Dyadobacter flavalbus</name>
    <dbReference type="NCBI Taxonomy" id="2579942"/>
    <lineage>
        <taxon>Bacteria</taxon>
        <taxon>Pseudomonadati</taxon>
        <taxon>Bacteroidota</taxon>
        <taxon>Cytophagia</taxon>
        <taxon>Cytophagales</taxon>
        <taxon>Spirosomataceae</taxon>
        <taxon>Dyadobacter</taxon>
    </lineage>
</organism>
<dbReference type="NCBIfam" id="NF033516">
    <property type="entry name" value="transpos_IS3"/>
    <property type="match status" value="1"/>
</dbReference>
<evidence type="ECO:0000259" key="1">
    <source>
        <dbReference type="PROSITE" id="PS50994"/>
    </source>
</evidence>
<proteinExistence type="predicted"/>
<dbReference type="GO" id="GO:0003676">
    <property type="term" value="F:nucleic acid binding"/>
    <property type="evidence" value="ECO:0007669"/>
    <property type="project" value="InterPro"/>
</dbReference>
<dbReference type="InterPro" id="IPR025948">
    <property type="entry name" value="HTH-like_dom"/>
</dbReference>
<protein>
    <submittedName>
        <fullName evidence="2">IS3 family transposase</fullName>
    </submittedName>
</protein>
<evidence type="ECO:0000313" key="3">
    <source>
        <dbReference type="Proteomes" id="UP000323994"/>
    </source>
</evidence>
<sequence>MKERIALIDISHPLSIRRQSEILSINRSQLYYKPAGEKEENLVLMETMDKLFLSDPTLGVLGMQDELAEKGLDYNVKRIRRLMRKMAIEPIYPKRNLSRLGKTKYIHRYLLRGLDINRPNQVWAMDISYIPMKQGFMYLTAIIDLYSRYIVGWQLSNSLEKETQTELLHATISKYGKPEMINTDQGSQYTCEHWVSTLNDLKIRISMDGKGRATDNAFIERWFRTIKQKYIYLNPENNGLDLYQGIDRFVKRYNSTKHQGIGRKKPVNLYLNAA</sequence>
<dbReference type="Pfam" id="PF13276">
    <property type="entry name" value="HTH_21"/>
    <property type="match status" value="1"/>
</dbReference>
<dbReference type="InterPro" id="IPR036397">
    <property type="entry name" value="RNaseH_sf"/>
</dbReference>
<comment type="caution">
    <text evidence="2">The sequence shown here is derived from an EMBL/GenBank/DDBJ whole genome shotgun (WGS) entry which is preliminary data.</text>
</comment>
<dbReference type="AlphaFoldDB" id="A0A5M8QRX0"/>
<dbReference type="InterPro" id="IPR001584">
    <property type="entry name" value="Integrase_cat-core"/>
</dbReference>
<name>A0A5M8QRX0_9BACT</name>
<dbReference type="RefSeq" id="WP_138279371.1">
    <property type="nucleotide sequence ID" value="NZ_VBSN01000053.1"/>
</dbReference>
<feature type="domain" description="Integrase catalytic" evidence="1">
    <location>
        <begin position="115"/>
        <end position="274"/>
    </location>
</feature>
<dbReference type="OrthoDB" id="9815231at2"/>
<dbReference type="PANTHER" id="PTHR46889">
    <property type="entry name" value="TRANSPOSASE INSF FOR INSERTION SEQUENCE IS3B-RELATED"/>
    <property type="match status" value="1"/>
</dbReference>
<dbReference type="Gene3D" id="3.30.420.10">
    <property type="entry name" value="Ribonuclease H-like superfamily/Ribonuclease H"/>
    <property type="match status" value="1"/>
</dbReference>
<dbReference type="Proteomes" id="UP000323994">
    <property type="component" value="Unassembled WGS sequence"/>
</dbReference>
<gene>
    <name evidence="2" type="ORF">FEM33_18940</name>
</gene>
<dbReference type="InterPro" id="IPR050900">
    <property type="entry name" value="Transposase_IS3/IS150/IS904"/>
</dbReference>
<dbReference type="EMBL" id="VBSN01000053">
    <property type="protein sequence ID" value="KAA6438008.1"/>
    <property type="molecule type" value="Genomic_DNA"/>
</dbReference>
<dbReference type="GO" id="GO:0015074">
    <property type="term" value="P:DNA integration"/>
    <property type="evidence" value="ECO:0007669"/>
    <property type="project" value="InterPro"/>
</dbReference>
<dbReference type="InterPro" id="IPR048020">
    <property type="entry name" value="Transpos_IS3"/>
</dbReference>
<keyword evidence="3" id="KW-1185">Reference proteome</keyword>
<evidence type="ECO:0000313" key="2">
    <source>
        <dbReference type="EMBL" id="KAA6438008.1"/>
    </source>
</evidence>
<dbReference type="SUPFAM" id="SSF53098">
    <property type="entry name" value="Ribonuclease H-like"/>
    <property type="match status" value="1"/>
</dbReference>
<accession>A0A5M8QRX0</accession>
<dbReference type="PROSITE" id="PS50994">
    <property type="entry name" value="INTEGRASE"/>
    <property type="match status" value="1"/>
</dbReference>